<comment type="caution">
    <text evidence="10">The sequence shown here is derived from an EMBL/GenBank/DDBJ whole genome shotgun (WGS) entry which is preliminary data.</text>
</comment>
<feature type="transmembrane region" description="Helical" evidence="8">
    <location>
        <begin position="344"/>
        <end position="363"/>
    </location>
</feature>
<keyword evidence="3" id="KW-0813">Transport</keyword>
<feature type="transmembrane region" description="Helical" evidence="8">
    <location>
        <begin position="176"/>
        <end position="199"/>
    </location>
</feature>
<evidence type="ECO:0000313" key="11">
    <source>
        <dbReference type="Proteomes" id="UP000320551"/>
    </source>
</evidence>
<feature type="domain" description="ABC transmembrane type-2" evidence="9">
    <location>
        <begin position="132"/>
        <end position="369"/>
    </location>
</feature>
<dbReference type="AlphaFoldDB" id="A0A552DA31"/>
<sequence>MKKIFVQCLKELSQFKRDRLTLALAFVLPFMTLLIFGFAIRLESKNIPIYIQDFSLTPLSRAYIERLLATNQFRRIDDKFLSKYSGQQPDILIAQGLAKVAVIIPPDFSKKIKSNSPSFVQILVDGSDVNNARLIKNSIQATTFFFLEYERLQTSNNNLTAHLRIWSNPGRQEHLYIIPGLYGLILWTYPSLLAAIAMIREKTEGTIVQVYSSAITATEFILGKSFAYLLIGILEAVFMMVSGLLIWKLKLVIEPTTLLLGTIIFLFNSTLYGIFIGIRAPNQTAAIEAVAMTGFLTALLLSGFIYPINNIPFPLSLISYLIPTRYYIEISRDAYVRGIGWSGVWLSLLILTLWGIIVFYLTYQLIKKMQFKN</sequence>
<dbReference type="EMBL" id="SFBK01000260">
    <property type="protein sequence ID" value="TRU19075.1"/>
    <property type="molecule type" value="Genomic_DNA"/>
</dbReference>
<evidence type="ECO:0000256" key="2">
    <source>
        <dbReference type="ARBA" id="ARBA00007783"/>
    </source>
</evidence>
<feature type="transmembrane region" description="Helical" evidence="8">
    <location>
        <begin position="20"/>
        <end position="40"/>
    </location>
</feature>
<dbReference type="PROSITE" id="PS51012">
    <property type="entry name" value="ABC_TM2"/>
    <property type="match status" value="1"/>
</dbReference>
<evidence type="ECO:0000256" key="6">
    <source>
        <dbReference type="ARBA" id="ARBA00022989"/>
    </source>
</evidence>
<evidence type="ECO:0000256" key="1">
    <source>
        <dbReference type="ARBA" id="ARBA00004651"/>
    </source>
</evidence>
<feature type="transmembrane region" description="Helical" evidence="8">
    <location>
        <begin position="285"/>
        <end position="306"/>
    </location>
</feature>
<evidence type="ECO:0000256" key="3">
    <source>
        <dbReference type="ARBA" id="ARBA00022448"/>
    </source>
</evidence>
<dbReference type="Pfam" id="PF12698">
    <property type="entry name" value="ABC2_membrane_3"/>
    <property type="match status" value="1"/>
</dbReference>
<gene>
    <name evidence="10" type="ORF">EWV80_19795</name>
</gene>
<dbReference type="PANTHER" id="PTHR30294:SF29">
    <property type="entry name" value="MULTIDRUG ABC TRANSPORTER PERMEASE YBHS-RELATED"/>
    <property type="match status" value="1"/>
</dbReference>
<feature type="transmembrane region" description="Helical" evidence="8">
    <location>
        <begin position="259"/>
        <end position="278"/>
    </location>
</feature>
<keyword evidence="5 8" id="KW-0812">Transmembrane</keyword>
<dbReference type="GO" id="GO:0005886">
    <property type="term" value="C:plasma membrane"/>
    <property type="evidence" value="ECO:0007669"/>
    <property type="project" value="UniProtKB-SubCell"/>
</dbReference>
<accession>A0A552DA31</accession>
<proteinExistence type="inferred from homology"/>
<reference evidence="10 11" key="1">
    <citation type="submission" date="2019-01" db="EMBL/GenBank/DDBJ databases">
        <title>Coherence of Microcystis species and biogeography revealed through population genomics.</title>
        <authorList>
            <person name="Perez-Carrascal O.M."/>
            <person name="Terrat Y."/>
            <person name="Giani A."/>
            <person name="Fortin N."/>
            <person name="Tromas N."/>
            <person name="Shapiro B.J."/>
        </authorList>
    </citation>
    <scope>NUCLEOTIDE SEQUENCE [LARGE SCALE GENOMIC DNA]</scope>
    <source>
        <strain evidence="10">Ma_QC_B_20070730_S2</strain>
    </source>
</reference>
<keyword evidence="4" id="KW-1003">Cell membrane</keyword>
<comment type="subcellular location">
    <subcellularLocation>
        <location evidence="1">Cell membrane</location>
        <topology evidence="1">Multi-pass membrane protein</topology>
    </subcellularLocation>
</comment>
<evidence type="ECO:0000313" key="10">
    <source>
        <dbReference type="EMBL" id="TRU19075.1"/>
    </source>
</evidence>
<evidence type="ECO:0000256" key="7">
    <source>
        <dbReference type="ARBA" id="ARBA00023136"/>
    </source>
</evidence>
<keyword evidence="7 8" id="KW-0472">Membrane</keyword>
<dbReference type="PANTHER" id="PTHR30294">
    <property type="entry name" value="MEMBRANE COMPONENT OF ABC TRANSPORTER YHHJ-RELATED"/>
    <property type="match status" value="1"/>
</dbReference>
<feature type="transmembrane region" description="Helical" evidence="8">
    <location>
        <begin position="226"/>
        <end position="247"/>
    </location>
</feature>
<comment type="similarity">
    <text evidence="2">Belongs to the ABC-2 integral membrane protein family.</text>
</comment>
<dbReference type="InterPro" id="IPR047817">
    <property type="entry name" value="ABC2_TM_bact-type"/>
</dbReference>
<dbReference type="Gene3D" id="3.40.1710.10">
    <property type="entry name" value="abc type-2 transporter like domain"/>
    <property type="match status" value="1"/>
</dbReference>
<dbReference type="GO" id="GO:0140359">
    <property type="term" value="F:ABC-type transporter activity"/>
    <property type="evidence" value="ECO:0007669"/>
    <property type="project" value="InterPro"/>
</dbReference>
<protein>
    <submittedName>
        <fullName evidence="10">ABC transporter permease</fullName>
    </submittedName>
</protein>
<dbReference type="InterPro" id="IPR051449">
    <property type="entry name" value="ABC-2_transporter_component"/>
</dbReference>
<evidence type="ECO:0000256" key="5">
    <source>
        <dbReference type="ARBA" id="ARBA00022692"/>
    </source>
</evidence>
<evidence type="ECO:0000259" key="9">
    <source>
        <dbReference type="PROSITE" id="PS51012"/>
    </source>
</evidence>
<evidence type="ECO:0000256" key="8">
    <source>
        <dbReference type="SAM" id="Phobius"/>
    </source>
</evidence>
<name>A0A552DA31_MICAE</name>
<keyword evidence="6 8" id="KW-1133">Transmembrane helix</keyword>
<dbReference type="InterPro" id="IPR013525">
    <property type="entry name" value="ABC2_TM"/>
</dbReference>
<dbReference type="Proteomes" id="UP000320551">
    <property type="component" value="Unassembled WGS sequence"/>
</dbReference>
<organism evidence="10 11">
    <name type="scientific">Microcystis aeruginosa Ma_QC_B_20070730_S2</name>
    <dbReference type="NCBI Taxonomy" id="2486256"/>
    <lineage>
        <taxon>Bacteria</taxon>
        <taxon>Bacillati</taxon>
        <taxon>Cyanobacteriota</taxon>
        <taxon>Cyanophyceae</taxon>
        <taxon>Oscillatoriophycideae</taxon>
        <taxon>Chroococcales</taxon>
        <taxon>Microcystaceae</taxon>
        <taxon>Microcystis</taxon>
    </lineage>
</organism>
<evidence type="ECO:0000256" key="4">
    <source>
        <dbReference type="ARBA" id="ARBA00022475"/>
    </source>
</evidence>